<keyword evidence="3" id="KW-1185">Reference proteome</keyword>
<feature type="region of interest" description="Disordered" evidence="1">
    <location>
        <begin position="30"/>
        <end position="55"/>
    </location>
</feature>
<dbReference type="EMBL" id="JANJYI010000009">
    <property type="protein sequence ID" value="KAK2636837.1"/>
    <property type="molecule type" value="Genomic_DNA"/>
</dbReference>
<comment type="caution">
    <text evidence="2">The sequence shown here is derived from an EMBL/GenBank/DDBJ whole genome shotgun (WGS) entry which is preliminary data.</text>
</comment>
<name>A0AAD9TJB5_9ROSI</name>
<feature type="compositionally biased region" description="Pro residues" evidence="1">
    <location>
        <begin position="39"/>
        <end position="51"/>
    </location>
</feature>
<dbReference type="Proteomes" id="UP001280121">
    <property type="component" value="Unassembled WGS sequence"/>
</dbReference>
<dbReference type="PANTHER" id="PTHR35482:SF1">
    <property type="entry name" value="CYTOCHROME C OXIDASE SUBUNIT"/>
    <property type="match status" value="1"/>
</dbReference>
<sequence>MCGNIISESRSCREMRQCVGYIVGFSFSLNPSTNTQNEPPQPTTPDSPPPEATLDPVKLAFEKPKAYKKKSIQSATEEDKSKMLSVEKEVGKKEKLRISNIDFICLIFADKKTGRGVPAGLVPVQSDPFPEGDSPEVEIIVRLLGTPASLKFEEATVSKPLHTQQEDKSDFYRPKVSTWGVFPKLENISKTFGDERTIRPGDVIETAEDRAAKEEHTK</sequence>
<proteinExistence type="predicted"/>
<dbReference type="PANTHER" id="PTHR35482">
    <property type="entry name" value="CYTOCHROME C OXIDASE SUBUNIT"/>
    <property type="match status" value="1"/>
</dbReference>
<protein>
    <submittedName>
        <fullName evidence="2">Uncharacterized protein</fullName>
    </submittedName>
</protein>
<gene>
    <name evidence="2" type="ORF">Ddye_031629</name>
</gene>
<dbReference type="AlphaFoldDB" id="A0AAD9TJB5"/>
<accession>A0AAD9TJB5</accession>
<reference evidence="2" key="1">
    <citation type="journal article" date="2023" name="Plant J.">
        <title>Genome sequences and population genomics provide insights into the demographic history, inbreeding, and mutation load of two 'living fossil' tree species of Dipteronia.</title>
        <authorList>
            <person name="Feng Y."/>
            <person name="Comes H.P."/>
            <person name="Chen J."/>
            <person name="Zhu S."/>
            <person name="Lu R."/>
            <person name="Zhang X."/>
            <person name="Li P."/>
            <person name="Qiu J."/>
            <person name="Olsen K.M."/>
            <person name="Qiu Y."/>
        </authorList>
    </citation>
    <scope>NUCLEOTIDE SEQUENCE</scope>
    <source>
        <strain evidence="2">KIB01</strain>
    </source>
</reference>
<evidence type="ECO:0000256" key="1">
    <source>
        <dbReference type="SAM" id="MobiDB-lite"/>
    </source>
</evidence>
<evidence type="ECO:0000313" key="2">
    <source>
        <dbReference type="EMBL" id="KAK2636837.1"/>
    </source>
</evidence>
<evidence type="ECO:0000313" key="3">
    <source>
        <dbReference type="Proteomes" id="UP001280121"/>
    </source>
</evidence>
<organism evidence="2 3">
    <name type="scientific">Dipteronia dyeriana</name>
    <dbReference type="NCBI Taxonomy" id="168575"/>
    <lineage>
        <taxon>Eukaryota</taxon>
        <taxon>Viridiplantae</taxon>
        <taxon>Streptophyta</taxon>
        <taxon>Embryophyta</taxon>
        <taxon>Tracheophyta</taxon>
        <taxon>Spermatophyta</taxon>
        <taxon>Magnoliopsida</taxon>
        <taxon>eudicotyledons</taxon>
        <taxon>Gunneridae</taxon>
        <taxon>Pentapetalae</taxon>
        <taxon>rosids</taxon>
        <taxon>malvids</taxon>
        <taxon>Sapindales</taxon>
        <taxon>Sapindaceae</taxon>
        <taxon>Hippocastanoideae</taxon>
        <taxon>Acereae</taxon>
        <taxon>Dipteronia</taxon>
    </lineage>
</organism>